<keyword evidence="3" id="KW-1185">Reference proteome</keyword>
<evidence type="ECO:0000313" key="3">
    <source>
        <dbReference type="Proteomes" id="UP001179614"/>
    </source>
</evidence>
<evidence type="ECO:0000259" key="1">
    <source>
        <dbReference type="Pfam" id="PF00501"/>
    </source>
</evidence>
<dbReference type="EMBL" id="CP089391">
    <property type="protein sequence ID" value="WBL77754.1"/>
    <property type="molecule type" value="Genomic_DNA"/>
</dbReference>
<dbReference type="InterPro" id="IPR050237">
    <property type="entry name" value="ATP-dep_AMP-bd_enzyme"/>
</dbReference>
<dbReference type="InterPro" id="IPR000873">
    <property type="entry name" value="AMP-dep_synth/lig_dom"/>
</dbReference>
<dbReference type="PANTHER" id="PTHR43767:SF1">
    <property type="entry name" value="NONRIBOSOMAL PEPTIDE SYNTHASE PES1 (EUROFUNG)-RELATED"/>
    <property type="match status" value="1"/>
</dbReference>
<accession>A0ABY7MJK1</accession>
<name>A0ABY7MJK1_9BRAD</name>
<proteinExistence type="predicted"/>
<reference evidence="2" key="1">
    <citation type="submission" date="2021-12" db="EMBL/GenBank/DDBJ databases">
        <title>Bradyrhizobium xenonodulans sp. nov.</title>
        <authorList>
            <person name="Claassens R."/>
            <person name="Venter S.N."/>
            <person name="Beukes C.W."/>
            <person name="Stepkowski T."/>
            <person name="Steenkamp E.T."/>
        </authorList>
    </citation>
    <scope>NUCLEOTIDE SEQUENCE</scope>
    <source>
        <strain evidence="2">14AB</strain>
    </source>
</reference>
<organism evidence="2 3">
    <name type="scientific">Bradyrhizobium xenonodulans</name>
    <dbReference type="NCBI Taxonomy" id="2736875"/>
    <lineage>
        <taxon>Bacteria</taxon>
        <taxon>Pseudomonadati</taxon>
        <taxon>Pseudomonadota</taxon>
        <taxon>Alphaproteobacteria</taxon>
        <taxon>Hyphomicrobiales</taxon>
        <taxon>Nitrobacteraceae</taxon>
        <taxon>Bradyrhizobium</taxon>
    </lineage>
</organism>
<gene>
    <name evidence="2" type="ORF">I3J27_32840</name>
</gene>
<evidence type="ECO:0000313" key="2">
    <source>
        <dbReference type="EMBL" id="WBL77754.1"/>
    </source>
</evidence>
<dbReference type="Gene3D" id="3.40.50.980">
    <property type="match status" value="1"/>
</dbReference>
<sequence length="92" mass="10223">MYPGTHALTNPGRPALIMTATGEIVTYAELEDRSRRAANWLFDAGLRPGDVVGLLSDNSSWIFDIYWATQRSGLYLMPINYRLSPSEVEASS</sequence>
<dbReference type="Proteomes" id="UP001179614">
    <property type="component" value="Chromosome"/>
</dbReference>
<dbReference type="RefSeq" id="WP_270163053.1">
    <property type="nucleotide sequence ID" value="NZ_CP089391.1"/>
</dbReference>
<dbReference type="SUPFAM" id="SSF56801">
    <property type="entry name" value="Acetyl-CoA synthetase-like"/>
    <property type="match status" value="1"/>
</dbReference>
<dbReference type="PANTHER" id="PTHR43767">
    <property type="entry name" value="LONG-CHAIN-FATTY-ACID--COA LIGASE"/>
    <property type="match status" value="1"/>
</dbReference>
<dbReference type="Pfam" id="PF00501">
    <property type="entry name" value="AMP-binding"/>
    <property type="match status" value="1"/>
</dbReference>
<feature type="domain" description="AMP-dependent synthetase/ligase" evidence="1">
    <location>
        <begin position="7"/>
        <end position="89"/>
    </location>
</feature>
<protein>
    <submittedName>
        <fullName evidence="2">AMP-binding protein</fullName>
    </submittedName>
</protein>